<dbReference type="AlphaFoldDB" id="A0AAD9PMQ6"/>
<dbReference type="Proteomes" id="UP001214638">
    <property type="component" value="Unassembled WGS sequence"/>
</dbReference>
<name>A0AAD9PMQ6_9APIC</name>
<dbReference type="GeneID" id="94335030"/>
<sequence>MITPKIPLKIAPKGTVTTPSKAHPVVVTPKTLIAPKGPSVVPKILTKAKLPSPAPKQNTPKPPITTHVTLDKLTSADLKKNTSPEPGFNSFNVPERRPVPRDVVTRRIGATAGHRTISKDKATNSITSSMQASIKEGVVKITDGGYTYSSIKVGEGVVEPTKSNTSQSDRSTSSNAIGATPWMRIEQRINEIRALANDEISKVSPRVTQTTKPVPNIYNNYKTRYESVDDWKRENMQPLSYTTLQKIKEQRMEQSQKDNWSFLNNFIKPRRKPFANLSEISKCYRNINTQDTCELVKLLLACRDLEKVIEEQHVVLDMLDHDLREAQALLKCPQALGKLEFEKIETPGPTEDPFYPTGNMPIFIKGRVSLLPRGVDMLQPNTTNPMNH</sequence>
<keyword evidence="3" id="KW-1185">Reference proteome</keyword>
<gene>
    <name evidence="2" type="ORF">BdWA1_000732</name>
</gene>
<feature type="region of interest" description="Disordered" evidence="1">
    <location>
        <begin position="158"/>
        <end position="177"/>
    </location>
</feature>
<reference evidence="2" key="1">
    <citation type="journal article" date="2023" name="Nat. Microbiol.">
        <title>Babesia duncani multi-omics identifies virulence factors and drug targets.</title>
        <authorList>
            <person name="Singh P."/>
            <person name="Lonardi S."/>
            <person name="Liang Q."/>
            <person name="Vydyam P."/>
            <person name="Khabirova E."/>
            <person name="Fang T."/>
            <person name="Gihaz S."/>
            <person name="Thekkiniath J."/>
            <person name="Munshi M."/>
            <person name="Abel S."/>
            <person name="Ciampossin L."/>
            <person name="Batugedara G."/>
            <person name="Gupta M."/>
            <person name="Lu X.M."/>
            <person name="Lenz T."/>
            <person name="Chakravarty S."/>
            <person name="Cornillot E."/>
            <person name="Hu Y."/>
            <person name="Ma W."/>
            <person name="Gonzalez L.M."/>
            <person name="Sanchez S."/>
            <person name="Estrada K."/>
            <person name="Sanchez-Flores A."/>
            <person name="Montero E."/>
            <person name="Harb O.S."/>
            <person name="Le Roch K.G."/>
            <person name="Mamoun C.B."/>
        </authorList>
    </citation>
    <scope>NUCLEOTIDE SEQUENCE</scope>
    <source>
        <strain evidence="2">WA1</strain>
    </source>
</reference>
<dbReference type="RefSeq" id="XP_067804571.1">
    <property type="nucleotide sequence ID" value="XM_067945780.1"/>
</dbReference>
<dbReference type="EMBL" id="JALLKP010000001">
    <property type="protein sequence ID" value="KAK2197729.1"/>
    <property type="molecule type" value="Genomic_DNA"/>
</dbReference>
<proteinExistence type="predicted"/>
<accession>A0AAD9PMQ6</accession>
<feature type="region of interest" description="Disordered" evidence="1">
    <location>
        <begin position="1"/>
        <end position="22"/>
    </location>
</feature>
<evidence type="ECO:0000256" key="1">
    <source>
        <dbReference type="SAM" id="MobiDB-lite"/>
    </source>
</evidence>
<feature type="compositionally biased region" description="Low complexity" evidence="1">
    <location>
        <begin position="163"/>
        <end position="175"/>
    </location>
</feature>
<dbReference type="KEGG" id="bdw:94335030"/>
<comment type="caution">
    <text evidence="2">The sequence shown here is derived from an EMBL/GenBank/DDBJ whole genome shotgun (WGS) entry which is preliminary data.</text>
</comment>
<organism evidence="2 3">
    <name type="scientific">Babesia duncani</name>
    <dbReference type="NCBI Taxonomy" id="323732"/>
    <lineage>
        <taxon>Eukaryota</taxon>
        <taxon>Sar</taxon>
        <taxon>Alveolata</taxon>
        <taxon>Apicomplexa</taxon>
        <taxon>Aconoidasida</taxon>
        <taxon>Piroplasmida</taxon>
        <taxon>Babesiidae</taxon>
        <taxon>Babesia</taxon>
    </lineage>
</organism>
<evidence type="ECO:0000313" key="3">
    <source>
        <dbReference type="Proteomes" id="UP001214638"/>
    </source>
</evidence>
<protein>
    <submittedName>
        <fullName evidence="2">Uncharacterized protein</fullName>
    </submittedName>
</protein>
<evidence type="ECO:0000313" key="2">
    <source>
        <dbReference type="EMBL" id="KAK2197729.1"/>
    </source>
</evidence>